<accession>A0ACB9LK35</accession>
<gene>
    <name evidence="1" type="ORF">MLD38_036381</name>
</gene>
<evidence type="ECO:0000313" key="1">
    <source>
        <dbReference type="EMBL" id="KAI4311489.1"/>
    </source>
</evidence>
<sequence>MAEQLPNPTTPLLFSGQTPGSGVSGLTVATGFHSPIPAGVFSALVKLDEGNYVLWKGQILAAIIASGFEDFIYGSTSLPYQFLDDEGLIVNPEYKNWQRTDKAVMSLLFSSLTSEPLSQVVCCKNAHEVWEILRNRYESASPSRILNLRLQMQQLKKDGRTMQQYLNGLKSLSDQLSAIGEPVRYRDYLWYLMEGLPAEYDAVVTAIYSRTDQPKLEEVHNLLLNFDMRLERRFVSDSTLPQAPLPNTNSFSDSETWVLDSGATHHATPTTSALHNLSPYTGQDYRPCPASGSDETGPVHSSHSTSTTSSSSAPPQQ</sequence>
<protein>
    <submittedName>
        <fullName evidence="1">Uncharacterized protein</fullName>
    </submittedName>
</protein>
<name>A0ACB9LK35_9MYRT</name>
<proteinExistence type="predicted"/>
<dbReference type="Proteomes" id="UP001057402">
    <property type="component" value="Chromosome 11"/>
</dbReference>
<evidence type="ECO:0000313" key="2">
    <source>
        <dbReference type="Proteomes" id="UP001057402"/>
    </source>
</evidence>
<keyword evidence="2" id="KW-1185">Reference proteome</keyword>
<comment type="caution">
    <text evidence="1">The sequence shown here is derived from an EMBL/GenBank/DDBJ whole genome shotgun (WGS) entry which is preliminary data.</text>
</comment>
<reference evidence="2" key="1">
    <citation type="journal article" date="2023" name="Front. Plant Sci.">
        <title>Chromosomal-level genome assembly of Melastoma candidum provides insights into trichome evolution.</title>
        <authorList>
            <person name="Zhong Y."/>
            <person name="Wu W."/>
            <person name="Sun C."/>
            <person name="Zou P."/>
            <person name="Liu Y."/>
            <person name="Dai S."/>
            <person name="Zhou R."/>
        </authorList>
    </citation>
    <scope>NUCLEOTIDE SEQUENCE [LARGE SCALE GENOMIC DNA]</scope>
</reference>
<organism evidence="1 2">
    <name type="scientific">Melastoma candidum</name>
    <dbReference type="NCBI Taxonomy" id="119954"/>
    <lineage>
        <taxon>Eukaryota</taxon>
        <taxon>Viridiplantae</taxon>
        <taxon>Streptophyta</taxon>
        <taxon>Embryophyta</taxon>
        <taxon>Tracheophyta</taxon>
        <taxon>Spermatophyta</taxon>
        <taxon>Magnoliopsida</taxon>
        <taxon>eudicotyledons</taxon>
        <taxon>Gunneridae</taxon>
        <taxon>Pentapetalae</taxon>
        <taxon>rosids</taxon>
        <taxon>malvids</taxon>
        <taxon>Myrtales</taxon>
        <taxon>Melastomataceae</taxon>
        <taxon>Melastomatoideae</taxon>
        <taxon>Melastomateae</taxon>
        <taxon>Melastoma</taxon>
    </lineage>
</organism>
<dbReference type="EMBL" id="CM042890">
    <property type="protein sequence ID" value="KAI4311489.1"/>
    <property type="molecule type" value="Genomic_DNA"/>
</dbReference>